<evidence type="ECO:0000313" key="5">
    <source>
        <dbReference type="Proteomes" id="UP000494165"/>
    </source>
</evidence>
<dbReference type="OrthoDB" id="7464126at2759"/>
<dbReference type="PANTHER" id="PTHR24123:SF33">
    <property type="entry name" value="PROTEIN HOS4"/>
    <property type="match status" value="1"/>
</dbReference>
<dbReference type="PROSITE" id="PS50297">
    <property type="entry name" value="ANK_REP_REGION"/>
    <property type="match status" value="3"/>
</dbReference>
<dbReference type="InterPro" id="IPR036770">
    <property type="entry name" value="Ankyrin_rpt-contain_sf"/>
</dbReference>
<dbReference type="Gene3D" id="1.25.40.20">
    <property type="entry name" value="Ankyrin repeat-containing domain"/>
    <property type="match status" value="3"/>
</dbReference>
<dbReference type="SMART" id="SM00248">
    <property type="entry name" value="ANK"/>
    <property type="match status" value="6"/>
</dbReference>
<evidence type="ECO:0000256" key="1">
    <source>
        <dbReference type="ARBA" id="ARBA00022737"/>
    </source>
</evidence>
<feature type="repeat" description="ANK" evidence="3">
    <location>
        <begin position="139"/>
        <end position="171"/>
    </location>
</feature>
<feature type="repeat" description="ANK" evidence="3">
    <location>
        <begin position="411"/>
        <end position="443"/>
    </location>
</feature>
<evidence type="ECO:0000313" key="4">
    <source>
        <dbReference type="EMBL" id="CAB3386732.1"/>
    </source>
</evidence>
<keyword evidence="2 3" id="KW-0040">ANK repeat</keyword>
<dbReference type="Pfam" id="PF13637">
    <property type="entry name" value="Ank_4"/>
    <property type="match status" value="1"/>
</dbReference>
<keyword evidence="1" id="KW-0677">Repeat</keyword>
<name>A0A8S1E927_9INSE</name>
<feature type="repeat" description="ANK" evidence="3">
    <location>
        <begin position="344"/>
        <end position="376"/>
    </location>
</feature>
<keyword evidence="5" id="KW-1185">Reference proteome</keyword>
<dbReference type="AlphaFoldDB" id="A0A8S1E927"/>
<evidence type="ECO:0000256" key="3">
    <source>
        <dbReference type="PROSITE-ProRule" id="PRU00023"/>
    </source>
</evidence>
<organism evidence="4 5">
    <name type="scientific">Cloeon dipterum</name>
    <dbReference type="NCBI Taxonomy" id="197152"/>
    <lineage>
        <taxon>Eukaryota</taxon>
        <taxon>Metazoa</taxon>
        <taxon>Ecdysozoa</taxon>
        <taxon>Arthropoda</taxon>
        <taxon>Hexapoda</taxon>
        <taxon>Insecta</taxon>
        <taxon>Pterygota</taxon>
        <taxon>Palaeoptera</taxon>
        <taxon>Ephemeroptera</taxon>
        <taxon>Pisciforma</taxon>
        <taxon>Baetidae</taxon>
        <taxon>Cloeon</taxon>
    </lineage>
</organism>
<dbReference type="PANTHER" id="PTHR24123">
    <property type="entry name" value="ANKYRIN REPEAT-CONTAINING"/>
    <property type="match status" value="1"/>
</dbReference>
<feature type="repeat" description="ANK" evidence="3">
    <location>
        <begin position="275"/>
        <end position="307"/>
    </location>
</feature>
<dbReference type="InterPro" id="IPR002110">
    <property type="entry name" value="Ankyrin_rpt"/>
</dbReference>
<dbReference type="Proteomes" id="UP000494165">
    <property type="component" value="Unassembled WGS sequence"/>
</dbReference>
<dbReference type="InterPro" id="IPR051165">
    <property type="entry name" value="Multifunctional_ANK_Repeat"/>
</dbReference>
<protein>
    <submittedName>
        <fullName evidence="4">Uncharacterized protein</fullName>
    </submittedName>
</protein>
<proteinExistence type="predicted"/>
<dbReference type="PROSITE" id="PS50088">
    <property type="entry name" value="ANK_REPEAT"/>
    <property type="match status" value="4"/>
</dbReference>
<evidence type="ECO:0000256" key="2">
    <source>
        <dbReference type="ARBA" id="ARBA00023043"/>
    </source>
</evidence>
<dbReference type="SUPFAM" id="SSF48403">
    <property type="entry name" value="Ankyrin repeat"/>
    <property type="match status" value="1"/>
</dbReference>
<sequence length="968" mass="110947">MIVAADGKLPGSTVFYFRAFRFVMMPTSTSVRQTYICVEKGCKARIERYMEQTSDDEFMIRLDNWPHTHESDFKRLTAILKENPENLDVPMPTMRTPEKLELLNESFYIHPFNHKVNLYKMNTFMGVEDTKNFLKKLEEGATPLMLAAKESDLDNFMKLCKEGADPTEKTHLGVTLLHFAAVNEDFGMEIVSTFSNLLDVRAKDIDGEEPIHYALRKGNYDFAENVIWKVLSRTSPLRFNTHLDLFLFFVVNNELNFAKLVHQLDDSLMNSTGYGGKNALHHAAQFAGREMCQWLIEQGLDPESLSKKQSSPLHFAMRNKEFGAMLATFFFRINYRLLNHTNLHGMSPLHVAIKSGNTAGAQRLLDLGASTKVKCLDLQNLLHFCVKKNRLEIAKMIHSNDGNLIKEVFYGGRTALHFAVQEGHVDFCEWLISAGVDVGAVDINNRSAHDYLWNILTGNHHSNRFSPPSPIAHIMKQFSSAKSHTRLEQQVNHFCLKNQTNLGLTMVMSLSDLSAETIILNLNRYGDEISKQLSPLGRDMVLNRILTQSKNFGGERFRNVLPNLHRLFSYATYSIDTRSLTNIISDPQDQSLKQALEMIASHAPDLRDLNVSSPNKTFYRLKPSEVSLICKLKNLTHLSFGISAMPVQIKMIDLTTIVRECKNLQSINAYCYPKDVAFLSENTFPYQAINDVVSYYSTFHPFYSVKSVAFTKKLPYNLTGPYFCWAARLTRNENGLNCLKDALTRHSNMDINSDQVPRNIDQLMSKIKSAKFVCEEETWPMLMSFLIENGQNLDELSIRPLSVALEEPITSNVSLAQFFNWCSNLSTFEMRCVQVTSFDVPPTALTRLRKFTWSCNRYTQGLQLTSILSAPLLEEVEIEEFQLDIGDNDDFTLNMDDESKFDLAQSRRQQLLRLKRLEELRQISLGDFCVMAIAEEITEFYMEREDRNIYDLPFVLRYKLLRALWPDD</sequence>
<gene>
    <name evidence="4" type="ORF">CLODIP_2_CD07585</name>
</gene>
<comment type="caution">
    <text evidence="4">The sequence shown here is derived from an EMBL/GenBank/DDBJ whole genome shotgun (WGS) entry which is preliminary data.</text>
</comment>
<reference evidence="4 5" key="1">
    <citation type="submission" date="2020-04" db="EMBL/GenBank/DDBJ databases">
        <authorList>
            <person name="Alioto T."/>
            <person name="Alioto T."/>
            <person name="Gomez Garrido J."/>
        </authorList>
    </citation>
    <scope>NUCLEOTIDE SEQUENCE [LARGE SCALE GENOMIC DNA]</scope>
</reference>
<accession>A0A8S1E927</accession>
<dbReference type="Pfam" id="PF12796">
    <property type="entry name" value="Ank_2"/>
    <property type="match status" value="2"/>
</dbReference>
<dbReference type="EMBL" id="CADEPI010000504">
    <property type="protein sequence ID" value="CAB3386732.1"/>
    <property type="molecule type" value="Genomic_DNA"/>
</dbReference>